<name>A0ACC2VZY9_9TREE</name>
<gene>
    <name evidence="1" type="ORF">QFC21_002143</name>
</gene>
<organism evidence="1 2">
    <name type="scientific">Naganishia friedmannii</name>
    <dbReference type="NCBI Taxonomy" id="89922"/>
    <lineage>
        <taxon>Eukaryota</taxon>
        <taxon>Fungi</taxon>
        <taxon>Dikarya</taxon>
        <taxon>Basidiomycota</taxon>
        <taxon>Agaricomycotina</taxon>
        <taxon>Tremellomycetes</taxon>
        <taxon>Filobasidiales</taxon>
        <taxon>Filobasidiaceae</taxon>
        <taxon>Naganishia</taxon>
    </lineage>
</organism>
<protein>
    <submittedName>
        <fullName evidence="1">Uncharacterized protein</fullName>
    </submittedName>
</protein>
<keyword evidence="2" id="KW-1185">Reference proteome</keyword>
<proteinExistence type="predicted"/>
<sequence length="847" mass="95262">MATAYAPAPAQLVGGAHHEQQQGGGGEKIKPMSNNKKDKEAPPSPPIKIRDAGNGVQYTRMGFLGEMLRGRKDRGLGREDDGMLDAFLWIVDIDAVCVVSQGGFARVYELLGPDGRSWAAKVVHKDQLATTKKRTKLYAEIMIHKLMAHPHVVPFREAFEDEDQVYILLGLCEHGNMMDLLKRRKRFTEPEARYYLTQIISAVQYMHRCRVMHRDLKLGNVFLDKRMNVQVGDFGLAALIEKEGDRRKTVCGTPNYIAPEVLYGKSEGHSYEVDIWSIGVILYTMLVGKPPFQMKDVKMIYQQVQAFEGVRKAQVLMLRAWLYRKIKDMDYAFPPDCRVSEEAKSLVKSILNKDPSQRPSLDDIFAHPWFISGAFPTELPASSLKEVPTFPPMSFEQIAHNFRKLKQRCAVGQDLPLANTVPKQPPRSVPGVVASPVQARQAVNQAIARQEEEFKRAVAPDSPISALLSSAKKPPVVAPTVAHAGGRADPSLMRHFQGPSASTGSPLRRETKSRGPSGSSAGGRNRDIIKEEDVDMDDDGYDDGLMLQSRMKAKRTTTTASAASPPREQNRRALSPARGHQVNGLPTIYTASSQEGVKSAASSSSGTAGSNSQKNRSRALYDRITRNIDAALMTREQDLPITASDMAQERPADPKIFISSWLDYAHKYGMGYALTDGTVGVHFNDSSTMVFAPSKQHIDHIKPPPSNASSQALRTNYSMSKVPDDEHFQERLYLLSHFEQYMMNKLNGMTEYNYQDTQMRTGMVFLTRYWRMKHVIAFRLSNDTFQFNYQDHTKLLLSHDGTVVTYIDEKYKMWTWHLSQMMKPELLAHGRERRRMDKAISKLEYAK</sequence>
<reference evidence="1" key="1">
    <citation type="submission" date="2023-04" db="EMBL/GenBank/DDBJ databases">
        <title>Draft Genome sequencing of Naganishia species isolated from polar environments using Oxford Nanopore Technology.</title>
        <authorList>
            <person name="Leo P."/>
            <person name="Venkateswaran K."/>
        </authorList>
    </citation>
    <scope>NUCLEOTIDE SEQUENCE</scope>
    <source>
        <strain evidence="1">MNA-CCFEE 5423</strain>
    </source>
</reference>
<dbReference type="EMBL" id="JASBWT010000005">
    <property type="protein sequence ID" value="KAJ9104645.1"/>
    <property type="molecule type" value="Genomic_DNA"/>
</dbReference>
<dbReference type="Proteomes" id="UP001227268">
    <property type="component" value="Unassembled WGS sequence"/>
</dbReference>
<evidence type="ECO:0000313" key="2">
    <source>
        <dbReference type="Proteomes" id="UP001227268"/>
    </source>
</evidence>
<accession>A0ACC2VZY9</accession>
<comment type="caution">
    <text evidence="1">The sequence shown here is derived from an EMBL/GenBank/DDBJ whole genome shotgun (WGS) entry which is preliminary data.</text>
</comment>
<evidence type="ECO:0000313" key="1">
    <source>
        <dbReference type="EMBL" id="KAJ9104645.1"/>
    </source>
</evidence>